<accession>A0ABV1WYE4</accession>
<name>A0ABV1WYE4_9ACTN</name>
<sequence length="208" mass="21949">MVSTVGACVLLAAAACGGGAERAAKPSHSTAVSRTYTSRSFATPLTITVPASLGALPVSDTSTFLTWVKSSNKVRFLLPAVVYRPGGSGSPEKPPATYKGYVAFLHDQAGYHANWQDEKPTTVGGRAATLLTGTTNEPMDGSLGCPTAEADPDKDCFGLQPDYELRVVVIDAPSRPLVAWTSIDLTQVQDPSAAVTRFEGMLRTVKFR</sequence>
<evidence type="ECO:0008006" key="3">
    <source>
        <dbReference type="Google" id="ProtNLM"/>
    </source>
</evidence>
<protein>
    <recommendedName>
        <fullName evidence="3">Lipoprotein</fullName>
    </recommendedName>
</protein>
<reference evidence="1 2" key="1">
    <citation type="submission" date="2024-06" db="EMBL/GenBank/DDBJ databases">
        <title>The Natural Products Discovery Center: Release of the First 8490 Sequenced Strains for Exploring Actinobacteria Biosynthetic Diversity.</title>
        <authorList>
            <person name="Kalkreuter E."/>
            <person name="Kautsar S.A."/>
            <person name="Yang D."/>
            <person name="Bader C.D."/>
            <person name="Teijaro C.N."/>
            <person name="Fluegel L."/>
            <person name="Davis C.M."/>
            <person name="Simpson J.R."/>
            <person name="Lauterbach L."/>
            <person name="Steele A.D."/>
            <person name="Gui C."/>
            <person name="Meng S."/>
            <person name="Li G."/>
            <person name="Viehrig K."/>
            <person name="Ye F."/>
            <person name="Su P."/>
            <person name="Kiefer A.F."/>
            <person name="Nichols A."/>
            <person name="Cepeda A.J."/>
            <person name="Yan W."/>
            <person name="Fan B."/>
            <person name="Jiang Y."/>
            <person name="Adhikari A."/>
            <person name="Zheng C.-J."/>
            <person name="Schuster L."/>
            <person name="Cowan T.M."/>
            <person name="Smanski M.J."/>
            <person name="Chevrette M.G."/>
            <person name="De Carvalho L.P.S."/>
            <person name="Shen B."/>
        </authorList>
    </citation>
    <scope>NUCLEOTIDE SEQUENCE [LARGE SCALE GENOMIC DNA]</scope>
    <source>
        <strain evidence="1 2">NPDC000234</strain>
    </source>
</reference>
<comment type="caution">
    <text evidence="1">The sequence shown here is derived from an EMBL/GenBank/DDBJ whole genome shotgun (WGS) entry which is preliminary data.</text>
</comment>
<gene>
    <name evidence="1" type="ORF">ABT404_20250</name>
</gene>
<dbReference type="EMBL" id="JBEPEK010000137">
    <property type="protein sequence ID" value="MER7181782.1"/>
    <property type="molecule type" value="Genomic_DNA"/>
</dbReference>
<organism evidence="1 2">
    <name type="scientific">Streptomyces hyaluromycini</name>
    <dbReference type="NCBI Taxonomy" id="1377993"/>
    <lineage>
        <taxon>Bacteria</taxon>
        <taxon>Bacillati</taxon>
        <taxon>Actinomycetota</taxon>
        <taxon>Actinomycetes</taxon>
        <taxon>Kitasatosporales</taxon>
        <taxon>Streptomycetaceae</taxon>
        <taxon>Streptomyces</taxon>
    </lineage>
</organism>
<proteinExistence type="predicted"/>
<dbReference type="Proteomes" id="UP001474181">
    <property type="component" value="Unassembled WGS sequence"/>
</dbReference>
<evidence type="ECO:0000313" key="2">
    <source>
        <dbReference type="Proteomes" id="UP001474181"/>
    </source>
</evidence>
<keyword evidence="2" id="KW-1185">Reference proteome</keyword>
<evidence type="ECO:0000313" key="1">
    <source>
        <dbReference type="EMBL" id="MER7181782.1"/>
    </source>
</evidence>
<dbReference type="RefSeq" id="WP_350782877.1">
    <property type="nucleotide sequence ID" value="NZ_JBEPEK010000137.1"/>
</dbReference>